<protein>
    <submittedName>
        <fullName evidence="3">Helix-turn-helix domain-containing protein</fullName>
    </submittedName>
</protein>
<dbReference type="InterPro" id="IPR041657">
    <property type="entry name" value="HTH_17"/>
</dbReference>
<evidence type="ECO:0000313" key="3">
    <source>
        <dbReference type="EMBL" id="THJ69615.1"/>
    </source>
</evidence>
<evidence type="ECO:0000313" key="4">
    <source>
        <dbReference type="Proteomes" id="UP000305282"/>
    </source>
</evidence>
<comment type="caution">
    <text evidence="3">The sequence shown here is derived from an EMBL/GenBank/DDBJ whole genome shotgun (WGS) entry which is preliminary data.</text>
</comment>
<organism evidence="3 4">
    <name type="scientific">Candidatus Frankia alpina</name>
    <dbReference type="NCBI Taxonomy" id="2699483"/>
    <lineage>
        <taxon>Bacteria</taxon>
        <taxon>Bacillati</taxon>
        <taxon>Actinomycetota</taxon>
        <taxon>Actinomycetes</taxon>
        <taxon>Frankiales</taxon>
        <taxon>Frankiaceae</taxon>
        <taxon>Frankia</taxon>
    </lineage>
</organism>
<evidence type="ECO:0000256" key="1">
    <source>
        <dbReference type="SAM" id="MobiDB-lite"/>
    </source>
</evidence>
<keyword evidence="4" id="KW-1185">Reference proteome</keyword>
<feature type="domain" description="Helix-turn-helix" evidence="2">
    <location>
        <begin position="56"/>
        <end position="103"/>
    </location>
</feature>
<proteinExistence type="predicted"/>
<reference evidence="3 4" key="1">
    <citation type="submission" date="2019-04" db="EMBL/GenBank/DDBJ databases">
        <title>Draft genome sequences for three unisolated Alnus-infective Frankia Sp+ strains, AgTrS, AiOr and AvVan, the first sequenced Frankia strains able to sporulate in-planta.</title>
        <authorList>
            <person name="Bethencourt L."/>
            <person name="Vautrin F."/>
            <person name="Taib N."/>
            <person name="Dubost A."/>
            <person name="Castro-Garcia L."/>
            <person name="Imbaud O."/>
            <person name="Abrouk D."/>
            <person name="Fournier P."/>
            <person name="Briolay J."/>
            <person name="Nguyen A."/>
            <person name="Normand P."/>
            <person name="Fernandez M.P."/>
            <person name="Brochier-Armanet C."/>
            <person name="Herrera-Belaroussi A."/>
        </authorList>
    </citation>
    <scope>NUCLEOTIDE SEQUENCE [LARGE SCALE GENOMIC DNA]</scope>
    <source>
        <strain evidence="3 4">AvVan</strain>
    </source>
</reference>
<gene>
    <name evidence="3" type="ORF">E7Y31_16095</name>
</gene>
<dbReference type="Pfam" id="PF12728">
    <property type="entry name" value="HTH_17"/>
    <property type="match status" value="1"/>
</dbReference>
<dbReference type="RefSeq" id="WP_136448828.1">
    <property type="nucleotide sequence ID" value="NZ_CADCWT010000031.1"/>
</dbReference>
<dbReference type="OrthoDB" id="9935499at2"/>
<dbReference type="Proteomes" id="UP000305282">
    <property type="component" value="Unassembled WGS sequence"/>
</dbReference>
<dbReference type="EMBL" id="SSXH01000443">
    <property type="protein sequence ID" value="THJ69615.1"/>
    <property type="molecule type" value="Genomic_DNA"/>
</dbReference>
<feature type="region of interest" description="Disordered" evidence="1">
    <location>
        <begin position="1"/>
        <end position="30"/>
    </location>
</feature>
<dbReference type="AlphaFoldDB" id="A0A4S5ECQ4"/>
<name>A0A4S5ECQ4_9ACTN</name>
<accession>A0A4S5ECQ4</accession>
<evidence type="ECO:0000259" key="2">
    <source>
        <dbReference type="Pfam" id="PF12728"/>
    </source>
</evidence>
<sequence length="109" mass="11999">MRTATRPRRPDPHGLALATLPPAPAPQPASVVEPPGLTEILAPLRAYGGPQPFGSREAAELLDVEPRTVTSWATARKLSGLKLANNIGWRFTIRDLVEFLTKRYYAARR</sequence>